<protein>
    <submittedName>
        <fullName evidence="4">Putative ketoacyl reductase</fullName>
        <ecNumber evidence="4">1.3.1.-</ecNumber>
    </submittedName>
</protein>
<dbReference type="Pfam" id="PF00106">
    <property type="entry name" value="adh_short"/>
    <property type="match status" value="1"/>
</dbReference>
<dbReference type="Gene3D" id="3.40.50.720">
    <property type="entry name" value="NAD(P)-binding Rossmann-like Domain"/>
    <property type="match status" value="1"/>
</dbReference>
<evidence type="ECO:0000256" key="1">
    <source>
        <dbReference type="ARBA" id="ARBA00006484"/>
    </source>
</evidence>
<dbReference type="EC" id="1.3.1.-" evidence="4"/>
<proteinExistence type="inferred from homology"/>
<dbReference type="PRINTS" id="PR00080">
    <property type="entry name" value="SDRFAMILY"/>
</dbReference>
<dbReference type="InterPro" id="IPR036291">
    <property type="entry name" value="NAD(P)-bd_dom_sf"/>
</dbReference>
<accession>A0A1Y5TKC9</accession>
<dbReference type="PRINTS" id="PR00081">
    <property type="entry name" value="GDHRDH"/>
</dbReference>
<dbReference type="EMBL" id="FWFL01000012">
    <property type="protein sequence ID" value="SLN65654.1"/>
    <property type="molecule type" value="Genomic_DNA"/>
</dbReference>
<comment type="similarity">
    <text evidence="1 3">Belongs to the short-chain dehydrogenases/reductases (SDR) family.</text>
</comment>
<dbReference type="PROSITE" id="PS00061">
    <property type="entry name" value="ADH_SHORT"/>
    <property type="match status" value="1"/>
</dbReference>
<dbReference type="AlphaFoldDB" id="A0A1Y5TKC9"/>
<dbReference type="PANTHER" id="PTHR44196">
    <property type="entry name" value="DEHYDROGENASE/REDUCTASE SDR FAMILY MEMBER 7B"/>
    <property type="match status" value="1"/>
</dbReference>
<dbReference type="InterPro" id="IPR020904">
    <property type="entry name" value="Sc_DH/Rdtase_CS"/>
</dbReference>
<dbReference type="SUPFAM" id="SSF51735">
    <property type="entry name" value="NAD(P)-binding Rossmann-fold domains"/>
    <property type="match status" value="1"/>
</dbReference>
<name>A0A1Y5TKC9_9RHOB</name>
<evidence type="ECO:0000313" key="5">
    <source>
        <dbReference type="Proteomes" id="UP000193827"/>
    </source>
</evidence>
<dbReference type="RefSeq" id="WP_085893817.1">
    <property type="nucleotide sequence ID" value="NZ_FWFL01000012.1"/>
</dbReference>
<dbReference type="Proteomes" id="UP000193827">
    <property type="component" value="Unassembled WGS sequence"/>
</dbReference>
<dbReference type="OrthoDB" id="9793825at2"/>
<dbReference type="InterPro" id="IPR002347">
    <property type="entry name" value="SDR_fam"/>
</dbReference>
<reference evidence="4 5" key="1">
    <citation type="submission" date="2017-03" db="EMBL/GenBank/DDBJ databases">
        <authorList>
            <person name="Afonso C.L."/>
            <person name="Miller P.J."/>
            <person name="Scott M.A."/>
            <person name="Spackman E."/>
            <person name="Goraichik I."/>
            <person name="Dimitrov K.M."/>
            <person name="Suarez D.L."/>
            <person name="Swayne D.E."/>
        </authorList>
    </citation>
    <scope>NUCLEOTIDE SEQUENCE [LARGE SCALE GENOMIC DNA]</scope>
    <source>
        <strain evidence="4 5">CECT 8287</strain>
    </source>
</reference>
<organism evidence="4 5">
    <name type="scientific">Roseovarius litorisediminis</name>
    <dbReference type="NCBI Taxonomy" id="1312363"/>
    <lineage>
        <taxon>Bacteria</taxon>
        <taxon>Pseudomonadati</taxon>
        <taxon>Pseudomonadota</taxon>
        <taxon>Alphaproteobacteria</taxon>
        <taxon>Rhodobacterales</taxon>
        <taxon>Roseobacteraceae</taxon>
        <taxon>Roseovarius</taxon>
    </lineage>
</organism>
<keyword evidence="5" id="KW-1185">Reference proteome</keyword>
<dbReference type="GO" id="GO:0016491">
    <property type="term" value="F:oxidoreductase activity"/>
    <property type="evidence" value="ECO:0007669"/>
    <property type="project" value="UniProtKB-KW"/>
</dbReference>
<evidence type="ECO:0000313" key="4">
    <source>
        <dbReference type="EMBL" id="SLN65654.1"/>
    </source>
</evidence>
<gene>
    <name evidence="4" type="primary">actIII</name>
    <name evidence="4" type="ORF">PEL8287_03615</name>
</gene>
<dbReference type="GO" id="GO:0016020">
    <property type="term" value="C:membrane"/>
    <property type="evidence" value="ECO:0007669"/>
    <property type="project" value="TreeGrafter"/>
</dbReference>
<evidence type="ECO:0000256" key="2">
    <source>
        <dbReference type="ARBA" id="ARBA00023002"/>
    </source>
</evidence>
<dbReference type="PANTHER" id="PTHR44196:SF1">
    <property type="entry name" value="DEHYDROGENASE_REDUCTASE SDR FAMILY MEMBER 7B"/>
    <property type="match status" value="1"/>
</dbReference>
<evidence type="ECO:0000256" key="3">
    <source>
        <dbReference type="RuleBase" id="RU000363"/>
    </source>
</evidence>
<sequence length="264" mass="28143">MTARFKIALITGAGSGIGREMARHAAKLGLDLILVGRTEASLIETREMVPEARVSLVVADVCTVEGRATIVAAAGDTLDYLVNNAGTLKVGHLADLDDDALARMVNTNLLAPIALTRDLIPALEAAHGRIVNIGSVFGDIAYPFFAAYSATKFGLRGFSDALRRELSGRGIGVTYIAPRATRTAAQSEFSALVEPLDMALDCAEEVARDAWAAILDGRRESFPKGKERFFVKVQRLFPSLVDKSVGAQARAPQTLAALKSVSEM</sequence>
<keyword evidence="2 4" id="KW-0560">Oxidoreductase</keyword>